<feature type="chain" id="PRO_5043754386" evidence="1">
    <location>
        <begin position="20"/>
        <end position="269"/>
    </location>
</feature>
<name>A0AAV9XD04_9PEZI</name>
<evidence type="ECO:0000313" key="3">
    <source>
        <dbReference type="Proteomes" id="UP001365542"/>
    </source>
</evidence>
<dbReference type="Proteomes" id="UP001365542">
    <property type="component" value="Unassembled WGS sequence"/>
</dbReference>
<accession>A0AAV9XD04</accession>
<evidence type="ECO:0000313" key="2">
    <source>
        <dbReference type="EMBL" id="KAK6539979.1"/>
    </source>
</evidence>
<keyword evidence="3" id="KW-1185">Reference proteome</keyword>
<organism evidence="2 3">
    <name type="scientific">Orbilia ellipsospora</name>
    <dbReference type="NCBI Taxonomy" id="2528407"/>
    <lineage>
        <taxon>Eukaryota</taxon>
        <taxon>Fungi</taxon>
        <taxon>Dikarya</taxon>
        <taxon>Ascomycota</taxon>
        <taxon>Pezizomycotina</taxon>
        <taxon>Orbiliomycetes</taxon>
        <taxon>Orbiliales</taxon>
        <taxon>Orbiliaceae</taxon>
        <taxon>Orbilia</taxon>
    </lineage>
</organism>
<keyword evidence="1" id="KW-0732">Signal</keyword>
<sequence>MHISNLLATLPVLASHATAQLVSGGYVDNIEIAPRSQFDFCNLKGINRYVTAVPSSASSSVKSWCTAQTLTAGKSTVRVTSTATVTSVAKATGKNVTKTRSKTEYKVTKTLVIGTRTVTVRKKSTATAATGVNISVVPNSATTSLATKIVAVDKGIDIGVAIKRRSLPDPTEEKIHIKRVSSRSSSKGRPSKWSHFSNTVVAQICNCLGSPWKTVTASGVTTSTIWKTSTKFTTTTGTVAAETTTIKVTVTGNGTATVDVVATATVMST</sequence>
<protein>
    <submittedName>
        <fullName evidence="2">Uncharacterized protein</fullName>
    </submittedName>
</protein>
<gene>
    <name evidence="2" type="ORF">TWF694_008812</name>
</gene>
<feature type="signal peptide" evidence="1">
    <location>
        <begin position="1"/>
        <end position="19"/>
    </location>
</feature>
<comment type="caution">
    <text evidence="2">The sequence shown here is derived from an EMBL/GenBank/DDBJ whole genome shotgun (WGS) entry which is preliminary data.</text>
</comment>
<evidence type="ECO:0000256" key="1">
    <source>
        <dbReference type="SAM" id="SignalP"/>
    </source>
</evidence>
<dbReference type="EMBL" id="JAVHJO010000005">
    <property type="protein sequence ID" value="KAK6539979.1"/>
    <property type="molecule type" value="Genomic_DNA"/>
</dbReference>
<proteinExistence type="predicted"/>
<dbReference type="AlphaFoldDB" id="A0AAV9XD04"/>
<reference evidence="2 3" key="1">
    <citation type="submission" date="2019-10" db="EMBL/GenBank/DDBJ databases">
        <authorList>
            <person name="Palmer J.M."/>
        </authorList>
    </citation>
    <scope>NUCLEOTIDE SEQUENCE [LARGE SCALE GENOMIC DNA]</scope>
    <source>
        <strain evidence="2 3">TWF694</strain>
    </source>
</reference>